<feature type="transmembrane region" description="Helical" evidence="9">
    <location>
        <begin position="105"/>
        <end position="126"/>
    </location>
</feature>
<dbReference type="Pfam" id="PF04290">
    <property type="entry name" value="DctQ"/>
    <property type="match status" value="1"/>
</dbReference>
<evidence type="ECO:0000256" key="3">
    <source>
        <dbReference type="ARBA" id="ARBA00022475"/>
    </source>
</evidence>
<dbReference type="InterPro" id="IPR055348">
    <property type="entry name" value="DctQ"/>
</dbReference>
<keyword evidence="12" id="KW-1185">Reference proteome</keyword>
<sequence length="183" mass="20943">MDKPFEGIAQAQEAGYADDLRHFSFRNYGVEDWVGLGLLWVLGILVFTQFFSRYVLNDSVAWTEEVARYLLIILTFIGSAGAVRRGTHIRVEALEMALPPRGRRVLWAVQDLGRLAFWGFGAWISVDLSERMGVMPMDSLNASLAWVYWPVAAGFAGMFLRECWWVWRRWRHGDAPSQQDVLA</sequence>
<name>A0ABZ0PI64_9PROT</name>
<evidence type="ECO:0000256" key="8">
    <source>
        <dbReference type="ARBA" id="ARBA00038436"/>
    </source>
</evidence>
<evidence type="ECO:0000259" key="10">
    <source>
        <dbReference type="Pfam" id="PF04290"/>
    </source>
</evidence>
<evidence type="ECO:0000256" key="7">
    <source>
        <dbReference type="ARBA" id="ARBA00023136"/>
    </source>
</evidence>
<feature type="transmembrane region" description="Helical" evidence="9">
    <location>
        <begin position="33"/>
        <end position="54"/>
    </location>
</feature>
<dbReference type="PANTHER" id="PTHR35011">
    <property type="entry name" value="2,3-DIKETO-L-GULONATE TRAP TRANSPORTER SMALL PERMEASE PROTEIN YIAM"/>
    <property type="match status" value="1"/>
</dbReference>
<accession>A0ABZ0PI64</accession>
<keyword evidence="4 9" id="KW-0997">Cell inner membrane</keyword>
<comment type="subunit">
    <text evidence="9">The complex comprises the extracytoplasmic solute receptor protein and the two transmembrane proteins.</text>
</comment>
<feature type="transmembrane region" description="Helical" evidence="9">
    <location>
        <begin position="66"/>
        <end position="84"/>
    </location>
</feature>
<comment type="similarity">
    <text evidence="8 9">Belongs to the TRAP transporter small permease family.</text>
</comment>
<evidence type="ECO:0000256" key="2">
    <source>
        <dbReference type="ARBA" id="ARBA00022448"/>
    </source>
</evidence>
<keyword evidence="2 9" id="KW-0813">Transport</keyword>
<evidence type="ECO:0000256" key="4">
    <source>
        <dbReference type="ARBA" id="ARBA00022519"/>
    </source>
</evidence>
<evidence type="ECO:0000256" key="9">
    <source>
        <dbReference type="RuleBase" id="RU369079"/>
    </source>
</evidence>
<comment type="subcellular location">
    <subcellularLocation>
        <location evidence="1 9">Cell inner membrane</location>
        <topology evidence="1 9">Multi-pass membrane protein</topology>
    </subcellularLocation>
</comment>
<evidence type="ECO:0000313" key="11">
    <source>
        <dbReference type="EMBL" id="WPB85307.1"/>
    </source>
</evidence>
<evidence type="ECO:0000256" key="5">
    <source>
        <dbReference type="ARBA" id="ARBA00022692"/>
    </source>
</evidence>
<protein>
    <recommendedName>
        <fullName evidence="9">TRAP transporter small permease protein</fullName>
    </recommendedName>
</protein>
<dbReference type="EMBL" id="CP137852">
    <property type="protein sequence ID" value="WPB85307.1"/>
    <property type="molecule type" value="Genomic_DNA"/>
</dbReference>
<dbReference type="Proteomes" id="UP001305521">
    <property type="component" value="Chromosome"/>
</dbReference>
<dbReference type="RefSeq" id="WP_318649273.1">
    <property type="nucleotide sequence ID" value="NZ_CP137852.1"/>
</dbReference>
<keyword evidence="3" id="KW-1003">Cell membrane</keyword>
<dbReference type="InterPro" id="IPR007387">
    <property type="entry name" value="TRAP_DctQ"/>
</dbReference>
<reference evidence="11 12" key="1">
    <citation type="submission" date="2023-11" db="EMBL/GenBank/DDBJ databases">
        <title>Arctic aerobic anoxygenic photoheterotroph Sediminicoccus rosea KRV36 adapts its photosynthesis to long days of polar summer.</title>
        <authorList>
            <person name="Tomasch J."/>
            <person name="Kopejtka K."/>
            <person name="Bily T."/>
            <person name="Gardiner A.T."/>
            <person name="Gardian Z."/>
            <person name="Shivaramu S."/>
            <person name="Koblizek M."/>
            <person name="Engelhardt F."/>
            <person name="Kaftan D."/>
        </authorList>
    </citation>
    <scope>NUCLEOTIDE SEQUENCE [LARGE SCALE GENOMIC DNA]</scope>
    <source>
        <strain evidence="11 12">R-30</strain>
    </source>
</reference>
<evidence type="ECO:0000256" key="6">
    <source>
        <dbReference type="ARBA" id="ARBA00022989"/>
    </source>
</evidence>
<comment type="function">
    <text evidence="9">Part of the tripartite ATP-independent periplasmic (TRAP) transport system.</text>
</comment>
<feature type="domain" description="Tripartite ATP-independent periplasmic transporters DctQ component" evidence="10">
    <location>
        <begin position="44"/>
        <end position="171"/>
    </location>
</feature>
<evidence type="ECO:0000313" key="12">
    <source>
        <dbReference type="Proteomes" id="UP001305521"/>
    </source>
</evidence>
<keyword evidence="5 9" id="KW-0812">Transmembrane</keyword>
<keyword evidence="6 9" id="KW-1133">Transmembrane helix</keyword>
<dbReference type="PANTHER" id="PTHR35011:SF11">
    <property type="entry name" value="TRAP TRANSPORTER SMALL PERMEASE PROTEIN"/>
    <property type="match status" value="1"/>
</dbReference>
<keyword evidence="7 9" id="KW-0472">Membrane</keyword>
<proteinExistence type="inferred from homology"/>
<gene>
    <name evidence="11" type="ORF">R9Z33_00190</name>
</gene>
<feature type="transmembrane region" description="Helical" evidence="9">
    <location>
        <begin position="146"/>
        <end position="167"/>
    </location>
</feature>
<evidence type="ECO:0000256" key="1">
    <source>
        <dbReference type="ARBA" id="ARBA00004429"/>
    </source>
</evidence>
<organism evidence="11 12">
    <name type="scientific">Sediminicoccus rosea</name>
    <dbReference type="NCBI Taxonomy" id="1225128"/>
    <lineage>
        <taxon>Bacteria</taxon>
        <taxon>Pseudomonadati</taxon>
        <taxon>Pseudomonadota</taxon>
        <taxon>Alphaproteobacteria</taxon>
        <taxon>Acetobacterales</taxon>
        <taxon>Roseomonadaceae</taxon>
        <taxon>Sediminicoccus</taxon>
    </lineage>
</organism>